<dbReference type="Gene3D" id="3.40.630.30">
    <property type="match status" value="1"/>
</dbReference>
<dbReference type="CDD" id="cd04301">
    <property type="entry name" value="NAT_SF"/>
    <property type="match status" value="1"/>
</dbReference>
<accession>A0A5D4KAF6</accession>
<proteinExistence type="predicted"/>
<evidence type="ECO:0000256" key="1">
    <source>
        <dbReference type="ARBA" id="ARBA00022679"/>
    </source>
</evidence>
<reference evidence="4 5" key="1">
    <citation type="submission" date="2019-08" db="EMBL/GenBank/DDBJ databases">
        <title>Bacillus genomes from the desert of Cuatro Cienegas, Coahuila.</title>
        <authorList>
            <person name="Olmedo-Alvarez G."/>
        </authorList>
    </citation>
    <scope>NUCLEOTIDE SEQUENCE [LARGE SCALE GENOMIC DNA]</scope>
    <source>
        <strain evidence="4 5">CH40_1T</strain>
    </source>
</reference>
<dbReference type="PROSITE" id="PS51186">
    <property type="entry name" value="GNAT"/>
    <property type="match status" value="1"/>
</dbReference>
<protein>
    <submittedName>
        <fullName evidence="4">GNAT family N-acetyltransferase</fullName>
    </submittedName>
</protein>
<dbReference type="InterPro" id="IPR016181">
    <property type="entry name" value="Acyl_CoA_acyltransferase"/>
</dbReference>
<evidence type="ECO:0000256" key="2">
    <source>
        <dbReference type="ARBA" id="ARBA00023315"/>
    </source>
</evidence>
<sequence>MNIKILSYQEKEIKACDISSLYKDAGWWEERGTGDIEKMLRAQISVGAWKGDTLIGFARAVSDGVFRAYLEDVVIHSNWQRSWIGKRLVCRLLDDLAHIDIISLFCEVEHIPFYEKTGFKRSRSQFVMHCK</sequence>
<dbReference type="InterPro" id="IPR045039">
    <property type="entry name" value="NSI-like"/>
</dbReference>
<dbReference type="InterPro" id="IPR000182">
    <property type="entry name" value="GNAT_dom"/>
</dbReference>
<gene>
    <name evidence="4" type="ORF">FZC79_16200</name>
</gene>
<evidence type="ECO:0000313" key="4">
    <source>
        <dbReference type="EMBL" id="TYR73996.1"/>
    </source>
</evidence>
<comment type="caution">
    <text evidence="4">The sequence shown here is derived from an EMBL/GenBank/DDBJ whole genome shotgun (WGS) entry which is preliminary data.</text>
</comment>
<dbReference type="PANTHER" id="PTHR43626">
    <property type="entry name" value="ACYL-COA N-ACYLTRANSFERASE"/>
    <property type="match status" value="1"/>
</dbReference>
<evidence type="ECO:0000259" key="3">
    <source>
        <dbReference type="PROSITE" id="PS51186"/>
    </source>
</evidence>
<dbReference type="PANTHER" id="PTHR43626:SF4">
    <property type="entry name" value="GCN5-RELATED N-ACETYLTRANSFERASE 2, CHLOROPLASTIC"/>
    <property type="match status" value="1"/>
</dbReference>
<dbReference type="AlphaFoldDB" id="A0A5D4KAF6"/>
<dbReference type="Pfam" id="PF00583">
    <property type="entry name" value="Acetyltransf_1"/>
    <property type="match status" value="1"/>
</dbReference>
<dbReference type="EMBL" id="VTEH01000014">
    <property type="protein sequence ID" value="TYR73996.1"/>
    <property type="molecule type" value="Genomic_DNA"/>
</dbReference>
<evidence type="ECO:0000313" key="5">
    <source>
        <dbReference type="Proteomes" id="UP000323317"/>
    </source>
</evidence>
<organism evidence="4 5">
    <name type="scientific">Rossellomorea vietnamensis</name>
    <dbReference type="NCBI Taxonomy" id="218284"/>
    <lineage>
        <taxon>Bacteria</taxon>
        <taxon>Bacillati</taxon>
        <taxon>Bacillota</taxon>
        <taxon>Bacilli</taxon>
        <taxon>Bacillales</taxon>
        <taxon>Bacillaceae</taxon>
        <taxon>Rossellomorea</taxon>
    </lineage>
</organism>
<feature type="domain" description="N-acetyltransferase" evidence="3">
    <location>
        <begin position="3"/>
        <end position="131"/>
    </location>
</feature>
<dbReference type="GO" id="GO:0008080">
    <property type="term" value="F:N-acetyltransferase activity"/>
    <property type="evidence" value="ECO:0007669"/>
    <property type="project" value="InterPro"/>
</dbReference>
<keyword evidence="1 4" id="KW-0808">Transferase</keyword>
<dbReference type="Proteomes" id="UP000323317">
    <property type="component" value="Unassembled WGS sequence"/>
</dbReference>
<dbReference type="SUPFAM" id="SSF55729">
    <property type="entry name" value="Acyl-CoA N-acyltransferases (Nat)"/>
    <property type="match status" value="1"/>
</dbReference>
<name>A0A5D4KAF6_9BACI</name>
<keyword evidence="2" id="KW-0012">Acyltransferase</keyword>
<dbReference type="GO" id="GO:0005737">
    <property type="term" value="C:cytoplasm"/>
    <property type="evidence" value="ECO:0007669"/>
    <property type="project" value="TreeGrafter"/>
</dbReference>
<dbReference type="RefSeq" id="WP_148947831.1">
    <property type="nucleotide sequence ID" value="NZ_VTEH01000014.1"/>
</dbReference>